<evidence type="ECO:0008006" key="4">
    <source>
        <dbReference type="Google" id="ProtNLM"/>
    </source>
</evidence>
<gene>
    <name evidence="2" type="ORF">AC578_6421</name>
</gene>
<dbReference type="InterPro" id="IPR029071">
    <property type="entry name" value="Ubiquitin-like_domsf"/>
</dbReference>
<dbReference type="Gene3D" id="3.10.20.90">
    <property type="entry name" value="Phosphatidylinositol 3-kinase Catalytic Subunit, Chain A, domain 1"/>
    <property type="match status" value="1"/>
</dbReference>
<comment type="caution">
    <text evidence="2">The sequence shown here is derived from an EMBL/GenBank/DDBJ whole genome shotgun (WGS) entry which is preliminary data.</text>
</comment>
<dbReference type="SUPFAM" id="SSF54236">
    <property type="entry name" value="Ubiquitin-like"/>
    <property type="match status" value="1"/>
</dbReference>
<dbReference type="AlphaFoldDB" id="A0A139H6S8"/>
<dbReference type="CDD" id="cd17039">
    <property type="entry name" value="Ubl_ubiquitin_like"/>
    <property type="match status" value="1"/>
</dbReference>
<feature type="compositionally biased region" description="Acidic residues" evidence="1">
    <location>
        <begin position="220"/>
        <end position="241"/>
    </location>
</feature>
<name>A0A139H6S8_9PEZI</name>
<dbReference type="EMBL" id="LFZN01000120">
    <property type="protein sequence ID" value="KXS98166.1"/>
    <property type="molecule type" value="Genomic_DNA"/>
</dbReference>
<protein>
    <recommendedName>
        <fullName evidence="4">Ubiquitin-like domain-containing protein</fullName>
    </recommendedName>
</protein>
<organism evidence="2 3">
    <name type="scientific">Pseudocercospora eumusae</name>
    <dbReference type="NCBI Taxonomy" id="321146"/>
    <lineage>
        <taxon>Eukaryota</taxon>
        <taxon>Fungi</taxon>
        <taxon>Dikarya</taxon>
        <taxon>Ascomycota</taxon>
        <taxon>Pezizomycotina</taxon>
        <taxon>Dothideomycetes</taxon>
        <taxon>Dothideomycetidae</taxon>
        <taxon>Mycosphaerellales</taxon>
        <taxon>Mycosphaerellaceae</taxon>
        <taxon>Pseudocercospora</taxon>
    </lineage>
</organism>
<dbReference type="Proteomes" id="UP000070133">
    <property type="component" value="Unassembled WGS sequence"/>
</dbReference>
<reference evidence="2 3" key="1">
    <citation type="submission" date="2015-07" db="EMBL/GenBank/DDBJ databases">
        <title>Comparative genomics of the Sigatoka disease complex on banana suggests a link between parallel evolutionary changes in Pseudocercospora fijiensis and Pseudocercospora eumusae and increased virulence on the banana host.</title>
        <authorList>
            <person name="Chang T.-C."/>
            <person name="Salvucci A."/>
            <person name="Crous P.W."/>
            <person name="Stergiopoulos I."/>
        </authorList>
    </citation>
    <scope>NUCLEOTIDE SEQUENCE [LARGE SCALE GENOMIC DNA]</scope>
    <source>
        <strain evidence="2 3">CBS 114824</strain>
    </source>
</reference>
<evidence type="ECO:0000313" key="3">
    <source>
        <dbReference type="Proteomes" id="UP000070133"/>
    </source>
</evidence>
<accession>A0A139H6S8</accession>
<evidence type="ECO:0000256" key="1">
    <source>
        <dbReference type="SAM" id="MobiDB-lite"/>
    </source>
</evidence>
<proteinExistence type="predicted"/>
<keyword evidence="3" id="KW-1185">Reference proteome</keyword>
<evidence type="ECO:0000313" key="2">
    <source>
        <dbReference type="EMBL" id="KXS98166.1"/>
    </source>
</evidence>
<feature type="region of interest" description="Disordered" evidence="1">
    <location>
        <begin position="215"/>
        <end position="242"/>
    </location>
</feature>
<sequence length="258" mass="28496">MSAKITVNATIEAPLELAAAMQAAANNTGDFKDVAGTEGVKDNMITAVVDAFKAFPYRIQLPPTPAENSGPALIAQEASHYHSRQAIIPGSRSRSRSPSSHTSSATTTSFHIHVRGLFNCFIVYAEPTTTIGQLKEMIQSKDGRVFFSCALVHKDQRLCSADERVRKRNMTLQALGLRGGETIDLVPQASAEWDGSFEWENGAIELMEELEREAVKAEMDDGAESDESDDESDDESFESEQECFTWVMERRAKWERLG</sequence>